<feature type="domain" description="Transposase IS200-like" evidence="1">
    <location>
        <begin position="9"/>
        <end position="123"/>
    </location>
</feature>
<dbReference type="Proteomes" id="UP001595772">
    <property type="component" value="Unassembled WGS sequence"/>
</dbReference>
<reference evidence="3" key="1">
    <citation type="journal article" date="2019" name="Int. J. Syst. Evol. Microbiol.">
        <title>The Global Catalogue of Microorganisms (GCM) 10K type strain sequencing project: providing services to taxonomists for standard genome sequencing and annotation.</title>
        <authorList>
            <consortium name="The Broad Institute Genomics Platform"/>
            <consortium name="The Broad Institute Genome Sequencing Center for Infectious Disease"/>
            <person name="Wu L."/>
            <person name="Ma J."/>
        </authorList>
    </citation>
    <scope>NUCLEOTIDE SEQUENCE [LARGE SCALE GENOMIC DNA]</scope>
    <source>
        <strain evidence="3">IBRC-M 10703</strain>
    </source>
</reference>
<dbReference type="PANTHER" id="PTHR34322:SF2">
    <property type="entry name" value="TRANSPOSASE IS200-LIKE DOMAIN-CONTAINING PROTEIN"/>
    <property type="match status" value="1"/>
</dbReference>
<organism evidence="2 3">
    <name type="scientific">Oceanobacillus longus</name>
    <dbReference type="NCBI Taxonomy" id="930120"/>
    <lineage>
        <taxon>Bacteria</taxon>
        <taxon>Bacillati</taxon>
        <taxon>Bacillota</taxon>
        <taxon>Bacilli</taxon>
        <taxon>Bacillales</taxon>
        <taxon>Bacillaceae</taxon>
        <taxon>Oceanobacillus</taxon>
    </lineage>
</organism>
<sequence length="191" mass="22641">MPRNKRVWIPDTYYHVSSRGNRRDLLFKEEADYKVFFKILHNVHEKSPFKLASYCLMSNHYHLLLNTTEQPISKVMSMVNKRYADYFNTKNNVSGHVFEKRFFDKPIGTAYGLLEVSRYIHLNPVEAGMVHRAENYPWSSYRHYYYDSQSQLLNKNDLLQCLPSDEIGKRRKYDAFLNKTDENIILATVGD</sequence>
<evidence type="ECO:0000313" key="3">
    <source>
        <dbReference type="Proteomes" id="UP001595772"/>
    </source>
</evidence>
<dbReference type="Pfam" id="PF01797">
    <property type="entry name" value="Y1_Tnp"/>
    <property type="match status" value="1"/>
</dbReference>
<evidence type="ECO:0000313" key="2">
    <source>
        <dbReference type="EMBL" id="MFC4023527.1"/>
    </source>
</evidence>
<comment type="caution">
    <text evidence="2">The sequence shown here is derived from an EMBL/GenBank/DDBJ whole genome shotgun (WGS) entry which is preliminary data.</text>
</comment>
<dbReference type="RefSeq" id="WP_379496035.1">
    <property type="nucleotide sequence ID" value="NZ_JBHSAO010000004.1"/>
</dbReference>
<dbReference type="SMART" id="SM01321">
    <property type="entry name" value="Y1_Tnp"/>
    <property type="match status" value="1"/>
</dbReference>
<dbReference type="PANTHER" id="PTHR34322">
    <property type="entry name" value="TRANSPOSASE, Y1_TNP DOMAIN-CONTAINING"/>
    <property type="match status" value="1"/>
</dbReference>
<evidence type="ECO:0000259" key="1">
    <source>
        <dbReference type="SMART" id="SM01321"/>
    </source>
</evidence>
<dbReference type="Gene3D" id="3.30.70.1290">
    <property type="entry name" value="Transposase IS200-like"/>
    <property type="match status" value="1"/>
</dbReference>
<name>A0ABV8GUL9_9BACI</name>
<dbReference type="SUPFAM" id="SSF143422">
    <property type="entry name" value="Transposase IS200-like"/>
    <property type="match status" value="1"/>
</dbReference>
<dbReference type="EMBL" id="JBHSAO010000004">
    <property type="protein sequence ID" value="MFC4023527.1"/>
    <property type="molecule type" value="Genomic_DNA"/>
</dbReference>
<keyword evidence="3" id="KW-1185">Reference proteome</keyword>
<dbReference type="InterPro" id="IPR002686">
    <property type="entry name" value="Transposase_17"/>
</dbReference>
<accession>A0ABV8GUL9</accession>
<gene>
    <name evidence="2" type="ORF">ACFOUV_06795</name>
</gene>
<protein>
    <submittedName>
        <fullName evidence="2">Transposase</fullName>
    </submittedName>
</protein>
<proteinExistence type="predicted"/>
<dbReference type="InterPro" id="IPR036515">
    <property type="entry name" value="Transposase_17_sf"/>
</dbReference>